<evidence type="ECO:0000313" key="1">
    <source>
        <dbReference type="EMBL" id="KAE9384000.1"/>
    </source>
</evidence>
<organism evidence="1 2">
    <name type="scientific">Gymnopus androsaceus JB14</name>
    <dbReference type="NCBI Taxonomy" id="1447944"/>
    <lineage>
        <taxon>Eukaryota</taxon>
        <taxon>Fungi</taxon>
        <taxon>Dikarya</taxon>
        <taxon>Basidiomycota</taxon>
        <taxon>Agaricomycotina</taxon>
        <taxon>Agaricomycetes</taxon>
        <taxon>Agaricomycetidae</taxon>
        <taxon>Agaricales</taxon>
        <taxon>Marasmiineae</taxon>
        <taxon>Omphalotaceae</taxon>
        <taxon>Gymnopus</taxon>
    </lineage>
</organism>
<dbReference type="AlphaFoldDB" id="A0A6A4GF04"/>
<reference evidence="1" key="1">
    <citation type="journal article" date="2019" name="Environ. Microbiol.">
        <title>Fungal ecological strategies reflected in gene transcription - a case study of two litter decomposers.</title>
        <authorList>
            <person name="Barbi F."/>
            <person name="Kohler A."/>
            <person name="Barry K."/>
            <person name="Baskaran P."/>
            <person name="Daum C."/>
            <person name="Fauchery L."/>
            <person name="Ihrmark K."/>
            <person name="Kuo A."/>
            <person name="LaButti K."/>
            <person name="Lipzen A."/>
            <person name="Morin E."/>
            <person name="Grigoriev I.V."/>
            <person name="Henrissat B."/>
            <person name="Lindahl B."/>
            <person name="Martin F."/>
        </authorList>
    </citation>
    <scope>NUCLEOTIDE SEQUENCE</scope>
    <source>
        <strain evidence="1">JB14</strain>
    </source>
</reference>
<sequence length="261" mass="28808">MADPQQSLAPLTDSLRSDVLLLSSYLDGKQSFPSEAHSKDATLSLYLRISTLLAVGNKSNLRAENVNAVIEETTPLKCCAIPYEPARAIRQHIRGNPLQSGKDKDMDSPTESVEIAGENKEDSFPEKSADCLLHAMKTVLDWRASCKDIFHLVTHFQSSTVQLKLSQFYYSGATLKSTASAFDVTDKVLSFLREWQGTADNLNIADARDAKNVIYRTLNAKVHAEAALMDWIVTVKVGLPTFHAKFSYSQNHIPTLGCSSK</sequence>
<dbReference type="EMBL" id="ML770257">
    <property type="protein sequence ID" value="KAE9384000.1"/>
    <property type="molecule type" value="Genomic_DNA"/>
</dbReference>
<protein>
    <submittedName>
        <fullName evidence="1">Uncharacterized protein</fullName>
    </submittedName>
</protein>
<gene>
    <name evidence="1" type="ORF">BT96DRAFT_1027009</name>
</gene>
<accession>A0A6A4GF04</accession>
<dbReference type="Proteomes" id="UP000799118">
    <property type="component" value="Unassembled WGS sequence"/>
</dbReference>
<proteinExistence type="predicted"/>
<evidence type="ECO:0000313" key="2">
    <source>
        <dbReference type="Proteomes" id="UP000799118"/>
    </source>
</evidence>
<keyword evidence="2" id="KW-1185">Reference proteome</keyword>
<name>A0A6A4GF04_9AGAR</name>